<dbReference type="OrthoDB" id="438164at2759"/>
<dbReference type="InterPro" id="IPR019734">
    <property type="entry name" value="TPR_rpt"/>
</dbReference>
<dbReference type="SUPFAM" id="SSF48452">
    <property type="entry name" value="TPR-like"/>
    <property type="match status" value="1"/>
</dbReference>
<feature type="non-terminal residue" evidence="3">
    <location>
        <position position="431"/>
    </location>
</feature>
<dbReference type="Proteomes" id="UP000649617">
    <property type="component" value="Unassembled WGS sequence"/>
</dbReference>
<dbReference type="AlphaFoldDB" id="A0A812X7E6"/>
<sequence length="431" mass="45490">WFASTVEGASPAKLPEAADTLGWSPPGELGRSILEAAPAKCQDLFGVDVSEDAPAVLRDAATPKQLKSFQNLSWVVRKYGKTQLQVAHPSYHVLSEGNAESTQALADFVAEMAHHSSTNFSFAFDHQAGIGQSLRFKGTPTSLQGQNTKRVFSLGGDGAGLGLHAHGATFLALLTGQKLWFIAPPAAVLAPELLDPVHAHGIRLKRIADSFVTSGCHASPKMPADAASCASSENDDTSDAASSQQPPGLLQCLQDAGTALYLPKNWLHATVNVGDAAAFALQGPPDDEEKDVEAIIASGSTEQLAGLAMTLLSAGRLEEALPVARKMLEVAPRDLRPYFYMGEILAMTGAGAEALEQMDAAKDKAMALAHDEPPAPKELVAAWLLRIAYTFCGPLESVEKGALILEQALTYDPSALVGHQLAPGLEECKQL</sequence>
<dbReference type="SUPFAM" id="SSF51197">
    <property type="entry name" value="Clavaminate synthase-like"/>
    <property type="match status" value="1"/>
</dbReference>
<dbReference type="Gene3D" id="2.60.120.650">
    <property type="entry name" value="Cupin"/>
    <property type="match status" value="1"/>
</dbReference>
<organism evidence="3 4">
    <name type="scientific">Symbiodinium pilosum</name>
    <name type="common">Dinoflagellate</name>
    <dbReference type="NCBI Taxonomy" id="2952"/>
    <lineage>
        <taxon>Eukaryota</taxon>
        <taxon>Sar</taxon>
        <taxon>Alveolata</taxon>
        <taxon>Dinophyceae</taxon>
        <taxon>Suessiales</taxon>
        <taxon>Symbiodiniaceae</taxon>
        <taxon>Symbiodinium</taxon>
    </lineage>
</organism>
<comment type="caution">
    <text evidence="3">The sequence shown here is derived from an EMBL/GenBank/DDBJ whole genome shotgun (WGS) entry which is preliminary data.</text>
</comment>
<keyword evidence="1" id="KW-0802">TPR repeat</keyword>
<accession>A0A812X7E6</accession>
<name>A0A812X7E6_SYMPI</name>
<reference evidence="3" key="1">
    <citation type="submission" date="2021-02" db="EMBL/GenBank/DDBJ databases">
        <authorList>
            <person name="Dougan E. K."/>
            <person name="Rhodes N."/>
            <person name="Thang M."/>
            <person name="Chan C."/>
        </authorList>
    </citation>
    <scope>NUCLEOTIDE SEQUENCE</scope>
</reference>
<feature type="non-terminal residue" evidence="3">
    <location>
        <position position="1"/>
    </location>
</feature>
<dbReference type="PANTHER" id="PTHR12480:SF35">
    <property type="entry name" value="TRANSCRIPTION FACTOR JUMONJI, JMJC DOMAIN-CONTAINING PROTEIN"/>
    <property type="match status" value="1"/>
</dbReference>
<evidence type="ECO:0000256" key="1">
    <source>
        <dbReference type="PROSITE-ProRule" id="PRU00339"/>
    </source>
</evidence>
<evidence type="ECO:0000256" key="2">
    <source>
        <dbReference type="SAM" id="MobiDB-lite"/>
    </source>
</evidence>
<dbReference type="PANTHER" id="PTHR12480">
    <property type="entry name" value="ARGININE DEMETHYLASE AND LYSYL-HYDROXYLASE JMJD"/>
    <property type="match status" value="1"/>
</dbReference>
<feature type="repeat" description="TPR" evidence="1">
    <location>
        <begin position="301"/>
        <end position="334"/>
    </location>
</feature>
<dbReference type="PROSITE" id="PS50005">
    <property type="entry name" value="TPR"/>
    <property type="match status" value="1"/>
</dbReference>
<protein>
    <submittedName>
        <fullName evidence="3">JMJD8 protein</fullName>
    </submittedName>
</protein>
<feature type="region of interest" description="Disordered" evidence="2">
    <location>
        <begin position="223"/>
        <end position="248"/>
    </location>
</feature>
<dbReference type="InterPro" id="IPR011990">
    <property type="entry name" value="TPR-like_helical_dom_sf"/>
</dbReference>
<dbReference type="EMBL" id="CAJNIZ010045505">
    <property type="protein sequence ID" value="CAE7722054.1"/>
    <property type="molecule type" value="Genomic_DNA"/>
</dbReference>
<evidence type="ECO:0000313" key="3">
    <source>
        <dbReference type="EMBL" id="CAE7722054.1"/>
    </source>
</evidence>
<dbReference type="GO" id="GO:0005737">
    <property type="term" value="C:cytoplasm"/>
    <property type="evidence" value="ECO:0007669"/>
    <property type="project" value="TreeGrafter"/>
</dbReference>
<keyword evidence="4" id="KW-1185">Reference proteome</keyword>
<dbReference type="Gene3D" id="1.25.40.10">
    <property type="entry name" value="Tetratricopeptide repeat domain"/>
    <property type="match status" value="1"/>
</dbReference>
<proteinExistence type="predicted"/>
<gene>
    <name evidence="3" type="primary">JMJD8</name>
    <name evidence="3" type="ORF">SPIL2461_LOCUS20594</name>
</gene>
<dbReference type="InterPro" id="IPR050910">
    <property type="entry name" value="JMJD6_ArgDemeth/LysHydrox"/>
</dbReference>
<evidence type="ECO:0000313" key="4">
    <source>
        <dbReference type="Proteomes" id="UP000649617"/>
    </source>
</evidence>